<evidence type="ECO:0000313" key="2">
    <source>
        <dbReference type="EMBL" id="QNO56073.1"/>
    </source>
</evidence>
<dbReference type="Gene3D" id="3.40.50.11200">
    <property type="match status" value="1"/>
</dbReference>
<dbReference type="AlphaFoldDB" id="A0A7G9Z739"/>
<protein>
    <recommendedName>
        <fullName evidence="1">Thoeris protein ThsB TIR-like domain-containing protein</fullName>
    </recommendedName>
</protein>
<gene>
    <name evidence="2" type="ORF">GIJIEOGM_00014</name>
</gene>
<name>A0A7G9Z739_9EURY</name>
<reference evidence="2" key="1">
    <citation type="submission" date="2020-06" db="EMBL/GenBank/DDBJ databases">
        <title>Unique genomic features of the anaerobic methanotrophic archaea.</title>
        <authorList>
            <person name="Chadwick G.L."/>
            <person name="Skennerton C.T."/>
            <person name="Laso-Perez R."/>
            <person name="Leu A.O."/>
            <person name="Speth D.R."/>
            <person name="Yu H."/>
            <person name="Morgan-Lang C."/>
            <person name="Hatzenpichler R."/>
            <person name="Goudeau D."/>
            <person name="Malmstrom R."/>
            <person name="Brazelton W.J."/>
            <person name="Woyke T."/>
            <person name="Hallam S.J."/>
            <person name="Tyson G.W."/>
            <person name="Wegener G."/>
            <person name="Boetius A."/>
            <person name="Orphan V."/>
        </authorList>
    </citation>
    <scope>NUCLEOTIDE SEQUENCE</scope>
</reference>
<dbReference type="InterPro" id="IPR015032">
    <property type="entry name" value="ThsB__TIR-like_domain"/>
</dbReference>
<dbReference type="InterPro" id="IPR036490">
    <property type="entry name" value="ThsB_TIR-like_sf"/>
</dbReference>
<proteinExistence type="predicted"/>
<organism evidence="2">
    <name type="scientific">Candidatus Methanophaga sp. ANME-1 ERB7</name>
    <dbReference type="NCBI Taxonomy" id="2759913"/>
    <lineage>
        <taxon>Archaea</taxon>
        <taxon>Methanobacteriati</taxon>
        <taxon>Methanobacteriota</taxon>
        <taxon>Stenosarchaea group</taxon>
        <taxon>Methanomicrobia</taxon>
        <taxon>Candidatus Methanophagales</taxon>
        <taxon>Candidatus Methanophagaceae</taxon>
        <taxon>Candidatus Methanophaga</taxon>
    </lineage>
</organism>
<feature type="domain" description="Thoeris protein ThsB TIR-like" evidence="1">
    <location>
        <begin position="6"/>
        <end position="100"/>
    </location>
</feature>
<accession>A0A7G9Z739</accession>
<dbReference type="Pfam" id="PF08937">
    <property type="entry name" value="ThsB_TIR"/>
    <property type="match status" value="1"/>
</dbReference>
<dbReference type="EMBL" id="MT631644">
    <property type="protein sequence ID" value="QNO56073.1"/>
    <property type="molecule type" value="Genomic_DNA"/>
</dbReference>
<dbReference type="SUPFAM" id="SSF52206">
    <property type="entry name" value="Hypothetical protein MTH538"/>
    <property type="match status" value="1"/>
</dbReference>
<sequence>MARRVFFSFKYEDVSRAMVVRNSWVTQGKEAAGFIDAADFEKIKKQGDTAIKNWIDRQLEGTSVTVVLVGEKTCNSRWVKYELEKSIEKGNGLLGIDISKIKDLQGKISERCGQIPKGYAFYLWNKEEGYKNMGNWIEKAAQDAER</sequence>
<evidence type="ECO:0000259" key="1">
    <source>
        <dbReference type="Pfam" id="PF08937"/>
    </source>
</evidence>